<evidence type="ECO:0000313" key="1">
    <source>
        <dbReference type="EMBL" id="MBM7798647.1"/>
    </source>
</evidence>
<sequence length="129" mass="14723">MKELGAELMRLMETGVAAAGLFAPDVLLDFTPPQWRLQARGAGQVVESRRRLHPQPGTVPRYRIDATAHGFVIEWEERWQQDGQTMYCREMARADVVDGAITELSVYCTGDWDEQTQARHARDVRLLRP</sequence>
<dbReference type="InterPro" id="IPR032710">
    <property type="entry name" value="NTF2-like_dom_sf"/>
</dbReference>
<evidence type="ECO:0008006" key="3">
    <source>
        <dbReference type="Google" id="ProtNLM"/>
    </source>
</evidence>
<keyword evidence="2" id="KW-1185">Reference proteome</keyword>
<evidence type="ECO:0000313" key="2">
    <source>
        <dbReference type="Proteomes" id="UP000704762"/>
    </source>
</evidence>
<dbReference type="Gene3D" id="3.10.450.50">
    <property type="match status" value="1"/>
</dbReference>
<name>A0ABS2RI71_9ACTN</name>
<dbReference type="RefSeq" id="WP_204917167.1">
    <property type="nucleotide sequence ID" value="NZ_BAAAQP010000002.1"/>
</dbReference>
<organism evidence="1 2">
    <name type="scientific">Microlunatus panaciterrae</name>
    <dbReference type="NCBI Taxonomy" id="400768"/>
    <lineage>
        <taxon>Bacteria</taxon>
        <taxon>Bacillati</taxon>
        <taxon>Actinomycetota</taxon>
        <taxon>Actinomycetes</taxon>
        <taxon>Propionibacteriales</taxon>
        <taxon>Propionibacteriaceae</taxon>
        <taxon>Microlunatus</taxon>
    </lineage>
</organism>
<proteinExistence type="predicted"/>
<dbReference type="EMBL" id="JAFBCF010000001">
    <property type="protein sequence ID" value="MBM7798647.1"/>
    <property type="molecule type" value="Genomic_DNA"/>
</dbReference>
<reference evidence="1 2" key="1">
    <citation type="submission" date="2021-01" db="EMBL/GenBank/DDBJ databases">
        <title>Sequencing the genomes of 1000 actinobacteria strains.</title>
        <authorList>
            <person name="Klenk H.-P."/>
        </authorList>
    </citation>
    <scope>NUCLEOTIDE SEQUENCE [LARGE SCALE GENOMIC DNA]</scope>
    <source>
        <strain evidence="1 2">DSM 18662</strain>
    </source>
</reference>
<dbReference type="Proteomes" id="UP000704762">
    <property type="component" value="Unassembled WGS sequence"/>
</dbReference>
<comment type="caution">
    <text evidence="1">The sequence shown here is derived from an EMBL/GenBank/DDBJ whole genome shotgun (WGS) entry which is preliminary data.</text>
</comment>
<gene>
    <name evidence="1" type="ORF">JOE57_001568</name>
</gene>
<accession>A0ABS2RI71</accession>
<protein>
    <recommendedName>
        <fullName evidence="3">SnoaL-like domain-containing protein</fullName>
    </recommendedName>
</protein>
<dbReference type="SUPFAM" id="SSF54427">
    <property type="entry name" value="NTF2-like"/>
    <property type="match status" value="1"/>
</dbReference>